<dbReference type="SMART" id="SM00575">
    <property type="entry name" value="ZnF_PMZ"/>
    <property type="match status" value="1"/>
</dbReference>
<feature type="domain" description="SWIM-type" evidence="5">
    <location>
        <begin position="56"/>
        <end position="88"/>
    </location>
</feature>
<dbReference type="AlphaFoldDB" id="A0AAV2GQB4"/>
<dbReference type="PANTHER" id="PTHR31973">
    <property type="entry name" value="POLYPROTEIN, PUTATIVE-RELATED"/>
    <property type="match status" value="1"/>
</dbReference>
<dbReference type="GO" id="GO:0008270">
    <property type="term" value="F:zinc ion binding"/>
    <property type="evidence" value="ECO:0007669"/>
    <property type="project" value="UniProtKB-KW"/>
</dbReference>
<name>A0AAV2GQB4_9ROSI</name>
<keyword evidence="3" id="KW-0862">Zinc</keyword>
<dbReference type="EMBL" id="OZ034822">
    <property type="protein sequence ID" value="CAL1412447.1"/>
    <property type="molecule type" value="Genomic_DNA"/>
</dbReference>
<dbReference type="PROSITE" id="PS50966">
    <property type="entry name" value="ZF_SWIM"/>
    <property type="match status" value="1"/>
</dbReference>
<proteinExistence type="predicted"/>
<evidence type="ECO:0000256" key="2">
    <source>
        <dbReference type="ARBA" id="ARBA00022771"/>
    </source>
</evidence>
<keyword evidence="1" id="KW-0479">Metal-binding</keyword>
<keyword evidence="7" id="KW-1185">Reference proteome</keyword>
<dbReference type="Pfam" id="PF04434">
    <property type="entry name" value="SWIM"/>
    <property type="match status" value="1"/>
</dbReference>
<evidence type="ECO:0000313" key="6">
    <source>
        <dbReference type="EMBL" id="CAL1412447.1"/>
    </source>
</evidence>
<dbReference type="PANTHER" id="PTHR31973:SF187">
    <property type="entry name" value="MUTATOR TRANSPOSASE MUDRA PROTEIN"/>
    <property type="match status" value="1"/>
</dbReference>
<dbReference type="Proteomes" id="UP001497516">
    <property type="component" value="Chromosome 9"/>
</dbReference>
<protein>
    <recommendedName>
        <fullName evidence="5">SWIM-type domain-containing protein</fullName>
    </recommendedName>
</protein>
<gene>
    <name evidence="6" type="ORF">LTRI10_LOCUS51742</name>
</gene>
<evidence type="ECO:0000313" key="7">
    <source>
        <dbReference type="Proteomes" id="UP001497516"/>
    </source>
</evidence>
<dbReference type="InterPro" id="IPR006564">
    <property type="entry name" value="Znf_PMZ"/>
</dbReference>
<dbReference type="InterPro" id="IPR007527">
    <property type="entry name" value="Znf_SWIM"/>
</dbReference>
<organism evidence="6 7">
    <name type="scientific">Linum trigynum</name>
    <dbReference type="NCBI Taxonomy" id="586398"/>
    <lineage>
        <taxon>Eukaryota</taxon>
        <taxon>Viridiplantae</taxon>
        <taxon>Streptophyta</taxon>
        <taxon>Embryophyta</taxon>
        <taxon>Tracheophyta</taxon>
        <taxon>Spermatophyta</taxon>
        <taxon>Magnoliopsida</taxon>
        <taxon>eudicotyledons</taxon>
        <taxon>Gunneridae</taxon>
        <taxon>Pentapetalae</taxon>
        <taxon>rosids</taxon>
        <taxon>fabids</taxon>
        <taxon>Malpighiales</taxon>
        <taxon>Linaceae</taxon>
        <taxon>Linum</taxon>
    </lineage>
</organism>
<evidence type="ECO:0000256" key="1">
    <source>
        <dbReference type="ARBA" id="ARBA00022723"/>
    </source>
</evidence>
<sequence length="160" mass="18578">MLARVVDKNKQLGKFKDTVCSRIRKKVEKGKELAKMWMTRPSLQDRFEVSHADEGYVVSLKEFSCTCGYWGLIGVPCEHVVSALAWKRLDPNLFVHKFYIVSEYKKTYRRGLPTLDGRQTWPMVEGYPMYPPKVRIMPGCPKKNRWKEAGKLETRPHEGG</sequence>
<evidence type="ECO:0000256" key="4">
    <source>
        <dbReference type="PROSITE-ProRule" id="PRU00325"/>
    </source>
</evidence>
<reference evidence="6 7" key="1">
    <citation type="submission" date="2024-04" db="EMBL/GenBank/DDBJ databases">
        <authorList>
            <person name="Fracassetti M."/>
        </authorList>
    </citation>
    <scope>NUCLEOTIDE SEQUENCE [LARGE SCALE GENOMIC DNA]</scope>
</reference>
<accession>A0AAV2GQB4</accession>
<evidence type="ECO:0000259" key="5">
    <source>
        <dbReference type="PROSITE" id="PS50966"/>
    </source>
</evidence>
<keyword evidence="2 4" id="KW-0863">Zinc-finger</keyword>
<evidence type="ECO:0000256" key="3">
    <source>
        <dbReference type="ARBA" id="ARBA00022833"/>
    </source>
</evidence>